<reference evidence="1" key="1">
    <citation type="submission" date="2020-02" db="EMBL/GenBank/DDBJ databases">
        <title>Genome sequencing of the panga catfish, Pangasius djambal.</title>
        <authorList>
            <person name="Wen M."/>
            <person name="Zahm M."/>
            <person name="Roques C."/>
            <person name="Cabau C."/>
            <person name="Klopp C."/>
            <person name="Donnadieu C."/>
            <person name="Jouanno E."/>
            <person name="Avarre J.-C."/>
            <person name="Campet M."/>
            <person name="Ha T."/>
            <person name="Dugue R."/>
            <person name="Lampietro C."/>
            <person name="Louis A."/>
            <person name="Herpin A."/>
            <person name="Echchiki A."/>
            <person name="Berthelot C."/>
            <person name="Parey E."/>
            <person name="Roest-Crollius H."/>
            <person name="Braasch I."/>
            <person name="Postlethwait J.H."/>
            <person name="Bobe J."/>
            <person name="Montfort J."/>
            <person name="Bouchez O."/>
            <person name="Begum T."/>
            <person name="Schartl M."/>
            <person name="Gustiano R."/>
            <person name="Guiguen Y."/>
        </authorList>
    </citation>
    <scope>NUCLEOTIDE SEQUENCE</scope>
    <source>
        <strain evidence="1">Pdj_M5554</strain>
    </source>
</reference>
<comment type="caution">
    <text evidence="1">The sequence shown here is derived from an EMBL/GenBank/DDBJ whole genome shotgun (WGS) entry which is preliminary data.</text>
</comment>
<sequence length="1294" mass="142150">MECKVSGSQPMTISWFKDGKEITTGIKYQTELKESTALLKIFQLETADAGVFTCHATNAAGHSETSGTVSVKEPPEFVQKLPATKFLKMGLPLRLECKVTGTPPLKISWYKNDNAVIESNNMIMAFDGSMAVLEILSTSCDDDGVYTCEVQNDAGTKSCSTTLSVKEPPVFQKVPSPAEGSKGKDVSLSCELKGHAPFEITWFKDQKQLKESRKYKFVSEGHFATLHILGLEASDAGEYECKASNNAGSDTCQGLVKLREPPVFVKKLTNMTVIAGEEVTLVVTVKGSEPISVSWVQDKDHVLRDGDNRKITFENNQISLRIFKADSTTAGKYTCEIKNDAGVAQCIANLTVLEPAAILDRTESVSVTTGGPAVLECTVSGTPELKPKWYKDGMELSSGQKYKITFSKKISSLKVLSADKGDTGEYTFEVSNEVGSDSCKMHLGVLDKIIPPTFSRKLKDMHSIVDKPIELDCKVSGSEPLTISWYHNGEEIKSGPNYEISFAENTCTLNMPILKLSDAGSYMCKAVNSAGTAETTASLDVKEPPSFVTPPQPIEALQGSNVTFTATVRGSAPLRLKWFRGSQEIVSSRACEIALRGDIATLELFKIDKSHAGEYTCQIINDIGKENFPVTLFVKEAARFIKKLKNISVEVGKSMVLECTYAGSPKILVKWHKDGQEIFSSYRYNITTTENSCILECLNCDKEAGGKYSCDVSNEAGHDTCDATVSILEPPFFIESLEPMEVTAGDAVCLKCQIGGTPEINVSWFKGDGKVRSSPTCRIEYSKGVACLKLAKTSKADIGEYTCKAENSIGSASSSCHLTVQEVKTPPSFPKKITSIQQTVGHSVQFECRVAGSSPLEISWLKDGEVLKSSSEYTMTFDDNSAVLRIAEGEMRHSGEYTCVATNIVGTASCRAKLTLQEQKIPPSFTKKPSATLEETEGKLLKIEARVAGSLPMIVNWYKDDKEIFSSDRYDMTFRSNMAVMVIKSSSSSDSGTYTCKVTNEAGSASCQVLAHITERKVPPNFDLPLKPVTLNEGETLSLSCHVRGSPPLKIQWMKDRRELMSSASTKITFVDGTATLEMLNVSKTAAGDYLCKATNEAGSEFCKSRVTIKEGTATFIAKVGGDPIPNVKWMKGKWRQMTHGGRIAIVQKDQDAKLEIRNVTKSDAGQYRCVASNKHGEIESSTDLTVDERKEITPEMVTLKKTPSKQKSPKEDKDIDIVELLRNVDPKEYEKYARMYGITDYRGLLQAIELLKKEKEEEQSARPELEHTRRESEEEDLSILVADLQKRMEQTEV</sequence>
<name>A0ACC5YBG9_9TELE</name>
<proteinExistence type="predicted"/>
<protein>
    <submittedName>
        <fullName evidence="1">Uncharacterized protein</fullName>
    </submittedName>
</protein>
<evidence type="ECO:0000313" key="1">
    <source>
        <dbReference type="EMBL" id="MCJ8732908.1"/>
    </source>
</evidence>
<dbReference type="Proteomes" id="UP000830395">
    <property type="component" value="Chromosome 5"/>
</dbReference>
<accession>A0ACC5YBG9</accession>
<gene>
    <name evidence="1" type="ORF">PDJAM_G00216320</name>
</gene>
<organism evidence="1 2">
    <name type="scientific">Pangasius djambal</name>
    <dbReference type="NCBI Taxonomy" id="1691987"/>
    <lineage>
        <taxon>Eukaryota</taxon>
        <taxon>Metazoa</taxon>
        <taxon>Chordata</taxon>
        <taxon>Craniata</taxon>
        <taxon>Vertebrata</taxon>
        <taxon>Euteleostomi</taxon>
        <taxon>Actinopterygii</taxon>
        <taxon>Neopterygii</taxon>
        <taxon>Teleostei</taxon>
        <taxon>Ostariophysi</taxon>
        <taxon>Siluriformes</taxon>
        <taxon>Pangasiidae</taxon>
        <taxon>Pangasius</taxon>
    </lineage>
</organism>
<evidence type="ECO:0000313" key="2">
    <source>
        <dbReference type="Proteomes" id="UP000830395"/>
    </source>
</evidence>
<dbReference type="EMBL" id="CM040979">
    <property type="protein sequence ID" value="MCJ8732908.1"/>
    <property type="molecule type" value="Genomic_DNA"/>
</dbReference>
<keyword evidence="2" id="KW-1185">Reference proteome</keyword>